<evidence type="ECO:0000313" key="3">
    <source>
        <dbReference type="EMBL" id="EEC66828.1"/>
    </source>
</evidence>
<proteinExistence type="predicted"/>
<name>B8BGH6_ORYSI</name>
<organism evidence="3 4">
    <name type="scientific">Oryza sativa subsp. indica</name>
    <name type="common">Rice</name>
    <dbReference type="NCBI Taxonomy" id="39946"/>
    <lineage>
        <taxon>Eukaryota</taxon>
        <taxon>Viridiplantae</taxon>
        <taxon>Streptophyta</taxon>
        <taxon>Embryophyta</taxon>
        <taxon>Tracheophyta</taxon>
        <taxon>Spermatophyta</taxon>
        <taxon>Magnoliopsida</taxon>
        <taxon>Liliopsida</taxon>
        <taxon>Poales</taxon>
        <taxon>Poaceae</taxon>
        <taxon>BOP clade</taxon>
        <taxon>Oryzoideae</taxon>
        <taxon>Oryzeae</taxon>
        <taxon>Oryzinae</taxon>
        <taxon>Oryza</taxon>
        <taxon>Oryza sativa</taxon>
    </lineage>
</organism>
<keyword evidence="4" id="KW-1185">Reference proteome</keyword>
<accession>B8BGH6</accession>
<dbReference type="Gramene" id="BGIOSGA032795-TA">
    <property type="protein sequence ID" value="BGIOSGA032795-PA"/>
    <property type="gene ID" value="BGIOSGA032795"/>
</dbReference>
<keyword evidence="2" id="KW-0472">Membrane</keyword>
<dbReference type="EMBL" id="CM000135">
    <property type="protein sequence ID" value="EEC66828.1"/>
    <property type="molecule type" value="Genomic_DNA"/>
</dbReference>
<feature type="compositionally biased region" description="Basic residues" evidence="1">
    <location>
        <begin position="106"/>
        <end position="120"/>
    </location>
</feature>
<dbReference type="AlphaFoldDB" id="B8BGH6"/>
<keyword evidence="2" id="KW-1133">Transmembrane helix</keyword>
<feature type="transmembrane region" description="Helical" evidence="2">
    <location>
        <begin position="42"/>
        <end position="64"/>
    </location>
</feature>
<dbReference type="Proteomes" id="UP000007015">
    <property type="component" value="Chromosome 10"/>
</dbReference>
<gene>
    <name evidence="3" type="ORF">OsI_33278</name>
</gene>
<feature type="transmembrane region" description="Helical" evidence="2">
    <location>
        <begin position="127"/>
        <end position="150"/>
    </location>
</feature>
<keyword evidence="2" id="KW-0812">Transmembrane</keyword>
<evidence type="ECO:0000256" key="2">
    <source>
        <dbReference type="SAM" id="Phobius"/>
    </source>
</evidence>
<reference evidence="3 4" key="1">
    <citation type="journal article" date="2005" name="PLoS Biol.">
        <title>The genomes of Oryza sativa: a history of duplications.</title>
        <authorList>
            <person name="Yu J."/>
            <person name="Wang J."/>
            <person name="Lin W."/>
            <person name="Li S."/>
            <person name="Li H."/>
            <person name="Zhou J."/>
            <person name="Ni P."/>
            <person name="Dong W."/>
            <person name="Hu S."/>
            <person name="Zeng C."/>
            <person name="Zhang J."/>
            <person name="Zhang Y."/>
            <person name="Li R."/>
            <person name="Xu Z."/>
            <person name="Li S."/>
            <person name="Li X."/>
            <person name="Zheng H."/>
            <person name="Cong L."/>
            <person name="Lin L."/>
            <person name="Yin J."/>
            <person name="Geng J."/>
            <person name="Li G."/>
            <person name="Shi J."/>
            <person name="Liu J."/>
            <person name="Lv H."/>
            <person name="Li J."/>
            <person name="Wang J."/>
            <person name="Deng Y."/>
            <person name="Ran L."/>
            <person name="Shi X."/>
            <person name="Wang X."/>
            <person name="Wu Q."/>
            <person name="Li C."/>
            <person name="Ren X."/>
            <person name="Wang J."/>
            <person name="Wang X."/>
            <person name="Li D."/>
            <person name="Liu D."/>
            <person name="Zhang X."/>
            <person name="Ji Z."/>
            <person name="Zhao W."/>
            <person name="Sun Y."/>
            <person name="Zhang Z."/>
            <person name="Bao J."/>
            <person name="Han Y."/>
            <person name="Dong L."/>
            <person name="Ji J."/>
            <person name="Chen P."/>
            <person name="Wu S."/>
            <person name="Liu J."/>
            <person name="Xiao Y."/>
            <person name="Bu D."/>
            <person name="Tan J."/>
            <person name="Yang L."/>
            <person name="Ye C."/>
            <person name="Zhang J."/>
            <person name="Xu J."/>
            <person name="Zhou Y."/>
            <person name="Yu Y."/>
            <person name="Zhang B."/>
            <person name="Zhuang S."/>
            <person name="Wei H."/>
            <person name="Liu B."/>
            <person name="Lei M."/>
            <person name="Yu H."/>
            <person name="Li Y."/>
            <person name="Xu H."/>
            <person name="Wei S."/>
            <person name="He X."/>
            <person name="Fang L."/>
            <person name="Zhang Z."/>
            <person name="Zhang Y."/>
            <person name="Huang X."/>
            <person name="Su Z."/>
            <person name="Tong W."/>
            <person name="Li J."/>
            <person name="Tong Z."/>
            <person name="Li S."/>
            <person name="Ye J."/>
            <person name="Wang L."/>
            <person name="Fang L."/>
            <person name="Lei T."/>
            <person name="Chen C."/>
            <person name="Chen H."/>
            <person name="Xu Z."/>
            <person name="Li H."/>
            <person name="Huang H."/>
            <person name="Zhang F."/>
            <person name="Xu H."/>
            <person name="Li N."/>
            <person name="Zhao C."/>
            <person name="Li S."/>
            <person name="Dong L."/>
            <person name="Huang Y."/>
            <person name="Li L."/>
            <person name="Xi Y."/>
            <person name="Qi Q."/>
            <person name="Li W."/>
            <person name="Zhang B."/>
            <person name="Hu W."/>
            <person name="Zhang Y."/>
            <person name="Tian X."/>
            <person name="Jiao Y."/>
            <person name="Liang X."/>
            <person name="Jin J."/>
            <person name="Gao L."/>
            <person name="Zheng W."/>
            <person name="Hao B."/>
            <person name="Liu S."/>
            <person name="Wang W."/>
            <person name="Yuan L."/>
            <person name="Cao M."/>
            <person name="McDermott J."/>
            <person name="Samudrala R."/>
            <person name="Wang J."/>
            <person name="Wong G.K."/>
            <person name="Yang H."/>
        </authorList>
    </citation>
    <scope>NUCLEOTIDE SEQUENCE [LARGE SCALE GENOMIC DNA]</scope>
    <source>
        <strain evidence="4">cv. 93-11</strain>
    </source>
</reference>
<protein>
    <submittedName>
        <fullName evidence="3">Uncharacterized protein</fullName>
    </submittedName>
</protein>
<feature type="region of interest" description="Disordered" evidence="1">
    <location>
        <begin position="99"/>
        <end position="120"/>
    </location>
</feature>
<sequence>MHGGGGQAAHSTLPRIAAAIAASVAEQAAIPEPWGLMATDDAASATLVLAVVVLMIAAAVFVASRGARYQLQGMAVVMRERQVEVLRALMHQLRVLSRQPHGDRAGHRRGGGGLRGRRRHHEDDERLFSRAVAVVRASLLFIVVVLAAAATSPPPPQSTLQSLTLEITQEEDFGENGWIGNGEAKMWGG</sequence>
<evidence type="ECO:0000256" key="1">
    <source>
        <dbReference type="SAM" id="MobiDB-lite"/>
    </source>
</evidence>
<evidence type="ECO:0000313" key="4">
    <source>
        <dbReference type="Proteomes" id="UP000007015"/>
    </source>
</evidence>
<dbReference type="HOGENOM" id="CLU_1436599_0_0_1"/>